<reference evidence="2" key="1">
    <citation type="submission" date="2020-07" db="EMBL/GenBank/DDBJ databases">
        <authorList>
            <person name="Lin J."/>
        </authorList>
    </citation>
    <scope>NUCLEOTIDE SEQUENCE</scope>
</reference>
<feature type="compositionally biased region" description="Pro residues" evidence="1">
    <location>
        <begin position="67"/>
        <end position="76"/>
    </location>
</feature>
<organism evidence="2">
    <name type="scientific">Ananas comosus var. bracteatus</name>
    <name type="common">red pineapple</name>
    <dbReference type="NCBI Taxonomy" id="296719"/>
    <lineage>
        <taxon>Eukaryota</taxon>
        <taxon>Viridiplantae</taxon>
        <taxon>Streptophyta</taxon>
        <taxon>Embryophyta</taxon>
        <taxon>Tracheophyta</taxon>
        <taxon>Spermatophyta</taxon>
        <taxon>Magnoliopsida</taxon>
        <taxon>Liliopsida</taxon>
        <taxon>Poales</taxon>
        <taxon>Bromeliaceae</taxon>
        <taxon>Bromelioideae</taxon>
        <taxon>Ananas</taxon>
    </lineage>
</organism>
<dbReference type="AlphaFoldDB" id="A0A6V7Q1H6"/>
<gene>
    <name evidence="2" type="ORF">CB5_LOCUS20007</name>
</gene>
<evidence type="ECO:0000256" key="1">
    <source>
        <dbReference type="SAM" id="MobiDB-lite"/>
    </source>
</evidence>
<protein>
    <submittedName>
        <fullName evidence="2">Uncharacterized protein</fullName>
    </submittedName>
</protein>
<accession>A0A6V7Q1H6</accession>
<dbReference type="EMBL" id="LR862131">
    <property type="protein sequence ID" value="CAD1836796.1"/>
    <property type="molecule type" value="Genomic_DNA"/>
</dbReference>
<sequence length="113" mass="12004">MGTISSSCFFPGILSPGRRRCSRYRRACSWRRPRWASTPACSATSATSAPSSAAWSSPAPETASTCSPPPPSPPQVPSGISSITSPIPFSPCLPPPYIYLLIFFALSFSLFSS</sequence>
<evidence type="ECO:0000313" key="2">
    <source>
        <dbReference type="EMBL" id="CAD1836796.1"/>
    </source>
</evidence>
<proteinExistence type="predicted"/>
<name>A0A6V7Q1H6_ANACO</name>
<feature type="compositionally biased region" description="Low complexity" evidence="1">
    <location>
        <begin position="40"/>
        <end position="66"/>
    </location>
</feature>
<feature type="region of interest" description="Disordered" evidence="1">
    <location>
        <begin position="40"/>
        <end position="79"/>
    </location>
</feature>